<dbReference type="OrthoDB" id="10656926at2759"/>
<comment type="caution">
    <text evidence="2">The sequence shown here is derived from an EMBL/GenBank/DDBJ whole genome shotgun (WGS) entry which is preliminary data.</text>
</comment>
<evidence type="ECO:0000313" key="2">
    <source>
        <dbReference type="EMBL" id="KAH1038890.1"/>
    </source>
</evidence>
<dbReference type="Pfam" id="PF10536">
    <property type="entry name" value="PMD"/>
    <property type="match status" value="1"/>
</dbReference>
<dbReference type="PANTHER" id="PTHR46033:SF8">
    <property type="entry name" value="PROTEIN MAINTENANCE OF MERISTEMS-LIKE"/>
    <property type="match status" value="1"/>
</dbReference>
<evidence type="ECO:0000259" key="1">
    <source>
        <dbReference type="Pfam" id="PF10536"/>
    </source>
</evidence>
<dbReference type="InterPro" id="IPR019557">
    <property type="entry name" value="AminoTfrase-like_pln_mobile"/>
</dbReference>
<protein>
    <recommendedName>
        <fullName evidence="1">Aminotransferase-like plant mobile domain-containing protein</fullName>
    </recommendedName>
</protein>
<name>A0A9D3ZHX7_9ROSI</name>
<evidence type="ECO:0000313" key="3">
    <source>
        <dbReference type="Proteomes" id="UP000828251"/>
    </source>
</evidence>
<dbReference type="PANTHER" id="PTHR46033">
    <property type="entry name" value="PROTEIN MAIN-LIKE 2"/>
    <property type="match status" value="1"/>
</dbReference>
<feature type="domain" description="Aminotransferase-like plant mobile" evidence="1">
    <location>
        <begin position="1"/>
        <end position="56"/>
    </location>
</feature>
<reference evidence="2 3" key="1">
    <citation type="journal article" date="2021" name="Plant Biotechnol. J.">
        <title>Multi-omics assisted identification of the key and species-specific regulatory components of drought-tolerant mechanisms in Gossypium stocksii.</title>
        <authorList>
            <person name="Yu D."/>
            <person name="Ke L."/>
            <person name="Zhang D."/>
            <person name="Wu Y."/>
            <person name="Sun Y."/>
            <person name="Mei J."/>
            <person name="Sun J."/>
            <person name="Sun Y."/>
        </authorList>
    </citation>
    <scope>NUCLEOTIDE SEQUENCE [LARGE SCALE GENOMIC DNA]</scope>
    <source>
        <strain evidence="3">cv. E1</strain>
        <tissue evidence="2">Leaf</tissue>
    </source>
</reference>
<dbReference type="InterPro" id="IPR044824">
    <property type="entry name" value="MAIN-like"/>
</dbReference>
<accession>A0A9D3ZHX7</accession>
<sequence length="71" mass="8591">MVEKWRQKTLTFHFSCDEVMIMLEDVAFIIGIPIEGFIVTKVVNFEMEPKMICRIRNSMRDQVRPYWIKDH</sequence>
<dbReference type="EMBL" id="JAIQCV010000012">
    <property type="protein sequence ID" value="KAH1038890.1"/>
    <property type="molecule type" value="Genomic_DNA"/>
</dbReference>
<gene>
    <name evidence="2" type="ORF">J1N35_040633</name>
</gene>
<dbReference type="AlphaFoldDB" id="A0A9D3ZHX7"/>
<dbReference type="GO" id="GO:0010073">
    <property type="term" value="P:meristem maintenance"/>
    <property type="evidence" value="ECO:0007669"/>
    <property type="project" value="InterPro"/>
</dbReference>
<keyword evidence="3" id="KW-1185">Reference proteome</keyword>
<dbReference type="Proteomes" id="UP000828251">
    <property type="component" value="Unassembled WGS sequence"/>
</dbReference>
<organism evidence="2 3">
    <name type="scientific">Gossypium stocksii</name>
    <dbReference type="NCBI Taxonomy" id="47602"/>
    <lineage>
        <taxon>Eukaryota</taxon>
        <taxon>Viridiplantae</taxon>
        <taxon>Streptophyta</taxon>
        <taxon>Embryophyta</taxon>
        <taxon>Tracheophyta</taxon>
        <taxon>Spermatophyta</taxon>
        <taxon>Magnoliopsida</taxon>
        <taxon>eudicotyledons</taxon>
        <taxon>Gunneridae</taxon>
        <taxon>Pentapetalae</taxon>
        <taxon>rosids</taxon>
        <taxon>malvids</taxon>
        <taxon>Malvales</taxon>
        <taxon>Malvaceae</taxon>
        <taxon>Malvoideae</taxon>
        <taxon>Gossypium</taxon>
    </lineage>
</organism>
<proteinExistence type="predicted"/>